<gene>
    <name evidence="4" type="ORF">DNHGIG_29840</name>
</gene>
<organism evidence="4 5">
    <name type="scientific">Collibacillus ludicampi</name>
    <dbReference type="NCBI Taxonomy" id="2771369"/>
    <lineage>
        <taxon>Bacteria</taxon>
        <taxon>Bacillati</taxon>
        <taxon>Bacillota</taxon>
        <taxon>Bacilli</taxon>
        <taxon>Bacillales</taxon>
        <taxon>Alicyclobacillaceae</taxon>
        <taxon>Collibacillus</taxon>
    </lineage>
</organism>
<dbReference type="Pfam" id="PF00106">
    <property type="entry name" value="adh_short"/>
    <property type="match status" value="1"/>
</dbReference>
<protein>
    <submittedName>
        <fullName evidence="4">Beta-ketoacyl-ACP reductase</fullName>
    </submittedName>
</protein>
<dbReference type="Gene3D" id="3.40.50.720">
    <property type="entry name" value="NAD(P)-binding Rossmann-like Domain"/>
    <property type="match status" value="1"/>
</dbReference>
<keyword evidence="5" id="KW-1185">Reference proteome</keyword>
<dbReference type="EMBL" id="BOQE01000001">
    <property type="protein sequence ID" value="GIM47435.1"/>
    <property type="molecule type" value="Genomic_DNA"/>
</dbReference>
<dbReference type="PRINTS" id="PR00081">
    <property type="entry name" value="GDHRDH"/>
</dbReference>
<dbReference type="AlphaFoldDB" id="A0AAV4LHW7"/>
<reference evidence="4" key="1">
    <citation type="journal article" date="2023" name="Int. J. Syst. Evol. Microbiol.">
        <title>Collibacillus ludicampi gen. nov., sp. nov., a new soil bacterium of the family Alicyclobacillaceae.</title>
        <authorList>
            <person name="Jojima T."/>
            <person name="Ioku Y."/>
            <person name="Fukuta Y."/>
            <person name="Shirasaka N."/>
            <person name="Matsumura Y."/>
            <person name="Mori M."/>
        </authorList>
    </citation>
    <scope>NUCLEOTIDE SEQUENCE</scope>
    <source>
        <strain evidence="4">TP075</strain>
    </source>
</reference>
<evidence type="ECO:0000256" key="1">
    <source>
        <dbReference type="ARBA" id="ARBA00006484"/>
    </source>
</evidence>
<dbReference type="NCBIfam" id="NF047420">
    <property type="entry name" value="EF_P_mod_YmfI"/>
    <property type="match status" value="1"/>
</dbReference>
<dbReference type="Proteomes" id="UP001057291">
    <property type="component" value="Unassembled WGS sequence"/>
</dbReference>
<evidence type="ECO:0000313" key="4">
    <source>
        <dbReference type="EMBL" id="GIM47435.1"/>
    </source>
</evidence>
<evidence type="ECO:0000256" key="2">
    <source>
        <dbReference type="ARBA" id="ARBA00023002"/>
    </source>
</evidence>
<dbReference type="NCBIfam" id="NF005559">
    <property type="entry name" value="PRK07231.1"/>
    <property type="match status" value="1"/>
</dbReference>
<dbReference type="FunFam" id="3.40.50.720:FF:000173">
    <property type="entry name" value="3-oxoacyl-[acyl-carrier protein] reductase"/>
    <property type="match status" value="1"/>
</dbReference>
<dbReference type="NCBIfam" id="NF009466">
    <property type="entry name" value="PRK12826.1-2"/>
    <property type="match status" value="1"/>
</dbReference>
<dbReference type="GO" id="GO:0032787">
    <property type="term" value="P:monocarboxylic acid metabolic process"/>
    <property type="evidence" value="ECO:0007669"/>
    <property type="project" value="UniProtKB-ARBA"/>
</dbReference>
<dbReference type="SUPFAM" id="SSF51735">
    <property type="entry name" value="NAD(P)-binding Rossmann-fold domains"/>
    <property type="match status" value="1"/>
</dbReference>
<comment type="caution">
    <text evidence="4">The sequence shown here is derived from an EMBL/GenBank/DDBJ whole genome shotgun (WGS) entry which is preliminary data.</text>
</comment>
<accession>A0AAV4LHW7</accession>
<comment type="similarity">
    <text evidence="1 3">Belongs to the short-chain dehydrogenases/reductases (SDR) family.</text>
</comment>
<dbReference type="InterPro" id="IPR020904">
    <property type="entry name" value="Sc_DH/Rdtase_CS"/>
</dbReference>
<name>A0AAV4LHW7_9BACL</name>
<dbReference type="PANTHER" id="PTHR42879">
    <property type="entry name" value="3-OXOACYL-(ACYL-CARRIER-PROTEIN) REDUCTASE"/>
    <property type="match status" value="1"/>
</dbReference>
<dbReference type="PROSITE" id="PS00061">
    <property type="entry name" value="ADH_SHORT"/>
    <property type="match status" value="1"/>
</dbReference>
<keyword evidence="2" id="KW-0560">Oxidoreductase</keyword>
<evidence type="ECO:0000256" key="3">
    <source>
        <dbReference type="RuleBase" id="RU000363"/>
    </source>
</evidence>
<proteinExistence type="inferred from homology"/>
<dbReference type="InterPro" id="IPR002347">
    <property type="entry name" value="SDR_fam"/>
</dbReference>
<dbReference type="PANTHER" id="PTHR42879:SF2">
    <property type="entry name" value="3-OXOACYL-[ACYL-CARRIER-PROTEIN] REDUCTASE FABG"/>
    <property type="match status" value="1"/>
</dbReference>
<dbReference type="GO" id="GO:0016491">
    <property type="term" value="F:oxidoreductase activity"/>
    <property type="evidence" value="ECO:0007669"/>
    <property type="project" value="UniProtKB-KW"/>
</dbReference>
<dbReference type="InterPro" id="IPR050259">
    <property type="entry name" value="SDR"/>
</dbReference>
<dbReference type="InterPro" id="IPR036291">
    <property type="entry name" value="NAD(P)-bd_dom_sf"/>
</dbReference>
<evidence type="ECO:0000313" key="5">
    <source>
        <dbReference type="Proteomes" id="UP001057291"/>
    </source>
</evidence>
<dbReference type="RefSeq" id="WP_282200411.1">
    <property type="nucleotide sequence ID" value="NZ_BOQE01000001.1"/>
</dbReference>
<dbReference type="PRINTS" id="PR00080">
    <property type="entry name" value="SDRFAMILY"/>
</dbReference>
<sequence length="256" mass="27005">MSRNLVHNLRPLDGQVAIVTGGSRGIGKAICLALAQSGAHVAVNYLRSQEAAEQVAKHCKQYGVQALAAQADVTKSQDVKQLIQTTCLYLGKPSILVNNAGISSTRLLIDTSEEEWDAIIDTNLKAAYLCAKEVIPHMLHNHYGRIINISSIWGIAGGSCEVAYSASKGGLIAFTKALAKEVGPSGITVNAVAPGAIDTDMISHLREEEREALVEETAVGRLGTPADIASVVRFLAEPSSSFLTGQVISPNGGFLT</sequence>